<dbReference type="InterPro" id="IPR043128">
    <property type="entry name" value="Rev_trsase/Diguanyl_cyclase"/>
</dbReference>
<keyword evidence="3" id="KW-0548">Nucleotidyltransferase</keyword>
<feature type="compositionally biased region" description="Gly residues" evidence="9">
    <location>
        <begin position="37"/>
        <end position="67"/>
    </location>
</feature>
<keyword evidence="4" id="KW-0540">Nuclease</keyword>
<dbReference type="SMART" id="SM00343">
    <property type="entry name" value="ZnF_C2HC"/>
    <property type="match status" value="2"/>
</dbReference>
<dbReference type="FunFam" id="3.30.70.270:FF:000020">
    <property type="entry name" value="Transposon Tf2-6 polyprotein-like Protein"/>
    <property type="match status" value="1"/>
</dbReference>
<dbReference type="Pfam" id="PF03732">
    <property type="entry name" value="Retrotrans_gag"/>
    <property type="match status" value="1"/>
</dbReference>
<reference evidence="11" key="1">
    <citation type="journal article" date="2019" name="Sci. Rep.">
        <title>Draft genome of Tanacetum cinerariifolium, the natural source of mosquito coil.</title>
        <authorList>
            <person name="Yamashiro T."/>
            <person name="Shiraishi A."/>
            <person name="Satake H."/>
            <person name="Nakayama K."/>
        </authorList>
    </citation>
    <scope>NUCLEOTIDE SEQUENCE</scope>
</reference>
<dbReference type="Pfam" id="PF08284">
    <property type="entry name" value="RVP_2"/>
    <property type="match status" value="1"/>
</dbReference>
<feature type="region of interest" description="Disordered" evidence="9">
    <location>
        <begin position="37"/>
        <end position="68"/>
    </location>
</feature>
<dbReference type="GO" id="GO:0003676">
    <property type="term" value="F:nucleic acid binding"/>
    <property type="evidence" value="ECO:0007669"/>
    <property type="project" value="InterPro"/>
</dbReference>
<dbReference type="PROSITE" id="PS50158">
    <property type="entry name" value="ZF_CCHC"/>
    <property type="match status" value="2"/>
</dbReference>
<dbReference type="AlphaFoldDB" id="A0A699GIK0"/>
<evidence type="ECO:0000256" key="5">
    <source>
        <dbReference type="ARBA" id="ARBA00022759"/>
    </source>
</evidence>
<evidence type="ECO:0000256" key="8">
    <source>
        <dbReference type="PROSITE-ProRule" id="PRU00047"/>
    </source>
</evidence>
<dbReference type="InterPro" id="IPR001878">
    <property type="entry name" value="Znf_CCHC"/>
</dbReference>
<accession>A0A699GIK0</accession>
<feature type="domain" description="CCHC-type" evidence="10">
    <location>
        <begin position="245"/>
        <end position="260"/>
    </location>
</feature>
<dbReference type="Gene3D" id="4.10.60.10">
    <property type="entry name" value="Zinc finger, CCHC-type"/>
    <property type="match status" value="1"/>
</dbReference>
<dbReference type="CDD" id="cd00303">
    <property type="entry name" value="retropepsin_like"/>
    <property type="match status" value="1"/>
</dbReference>
<feature type="domain" description="CCHC-type" evidence="10">
    <location>
        <begin position="224"/>
        <end position="238"/>
    </location>
</feature>
<gene>
    <name evidence="11" type="ORF">Tci_001040</name>
</gene>
<dbReference type="Gene3D" id="1.10.340.70">
    <property type="match status" value="1"/>
</dbReference>
<evidence type="ECO:0000259" key="10">
    <source>
        <dbReference type="PROSITE" id="PS50158"/>
    </source>
</evidence>
<dbReference type="InterPro" id="IPR041373">
    <property type="entry name" value="RT_RNaseH"/>
</dbReference>
<dbReference type="EC" id="2.7.7.49" evidence="1"/>
<name>A0A699GIK0_TANCI</name>
<protein>
    <recommendedName>
        <fullName evidence="1">RNA-directed DNA polymerase</fullName>
        <ecNumber evidence="1">2.7.7.49</ecNumber>
    </recommendedName>
</protein>
<evidence type="ECO:0000313" key="11">
    <source>
        <dbReference type="EMBL" id="GEU29062.1"/>
    </source>
</evidence>
<dbReference type="InterPro" id="IPR043502">
    <property type="entry name" value="DNA/RNA_pol_sf"/>
</dbReference>
<evidence type="ECO:0000256" key="9">
    <source>
        <dbReference type="SAM" id="MobiDB-lite"/>
    </source>
</evidence>
<dbReference type="Gene3D" id="3.30.70.270">
    <property type="match status" value="1"/>
</dbReference>
<keyword evidence="8" id="KW-0862">Zinc</keyword>
<evidence type="ECO:0000256" key="7">
    <source>
        <dbReference type="ARBA" id="ARBA00022918"/>
    </source>
</evidence>
<dbReference type="InterPro" id="IPR041588">
    <property type="entry name" value="Integrase_H2C2"/>
</dbReference>
<evidence type="ECO:0000256" key="2">
    <source>
        <dbReference type="ARBA" id="ARBA00022679"/>
    </source>
</evidence>
<evidence type="ECO:0000256" key="6">
    <source>
        <dbReference type="ARBA" id="ARBA00022801"/>
    </source>
</evidence>
<dbReference type="EMBL" id="BKCJ010000041">
    <property type="protein sequence ID" value="GEU29062.1"/>
    <property type="molecule type" value="Genomic_DNA"/>
</dbReference>
<dbReference type="Pfam" id="PF17921">
    <property type="entry name" value="Integrase_H2C2"/>
    <property type="match status" value="1"/>
</dbReference>
<keyword evidence="6" id="KW-0378">Hydrolase</keyword>
<evidence type="ECO:0000256" key="1">
    <source>
        <dbReference type="ARBA" id="ARBA00012493"/>
    </source>
</evidence>
<keyword evidence="2" id="KW-0808">Transferase</keyword>
<keyword evidence="8" id="KW-0863">Zinc-finger</keyword>
<dbReference type="GO" id="GO:0008270">
    <property type="term" value="F:zinc ion binding"/>
    <property type="evidence" value="ECO:0007669"/>
    <property type="project" value="UniProtKB-KW"/>
</dbReference>
<dbReference type="Pfam" id="PF17917">
    <property type="entry name" value="RT_RNaseH"/>
    <property type="match status" value="1"/>
</dbReference>
<dbReference type="CDD" id="cd09274">
    <property type="entry name" value="RNase_HI_RT_Ty3"/>
    <property type="match status" value="1"/>
</dbReference>
<dbReference type="InterPro" id="IPR050951">
    <property type="entry name" value="Retrovirus_Pol_polyprotein"/>
</dbReference>
<keyword evidence="7 11" id="KW-0695">RNA-directed DNA polymerase</keyword>
<dbReference type="Gene3D" id="2.40.70.10">
    <property type="entry name" value="Acid Proteases"/>
    <property type="match status" value="1"/>
</dbReference>
<dbReference type="SUPFAM" id="SSF57756">
    <property type="entry name" value="Retrovirus zinc finger-like domains"/>
    <property type="match status" value="1"/>
</dbReference>
<comment type="caution">
    <text evidence="11">The sequence shown here is derived from an EMBL/GenBank/DDBJ whole genome shotgun (WGS) entry which is preliminary data.</text>
</comment>
<dbReference type="InterPro" id="IPR036875">
    <property type="entry name" value="Znf_CCHC_sf"/>
</dbReference>
<dbReference type="GO" id="GO:0003964">
    <property type="term" value="F:RNA-directed DNA polymerase activity"/>
    <property type="evidence" value="ECO:0007669"/>
    <property type="project" value="UniProtKB-KW"/>
</dbReference>
<sequence>MPPKPMSKARIREIIRDQFATSMNEFMANMNNGAGGSGGASGSGGAGGSGGAVGSGGTGGNADGTGVRGARPTVPELTGCTYATFIKCDPLPFNGTEGTVGLCQWTKAMGIKAANSNPWSEVRKWMIEEFYPRSVIQRMEQELYNLRMKGMDIDGYTNRFHKLALLCPRIVEPEAVKVEQYLRDKADEATEDEKRKGEGDRGSRGDNQREQNRRQNQKRGDCWKCTKCGKLGHKTKRCWISDMSCYNCQEKGYRKRDCPRLGRNGQGGNNRGGADRSFMSTKFSTLMNLKPVEIDTSYEVELAYGKIVSTNNVLEGCTLNLLNHSFSIDLMVIELRSFDVVIRRDWLSKNDAAILCGEKKVRIPLKNKALIIEGDRNQSRLKIISCIKARKYIENGCELFLAQVTGTMSKEKRVEDVPVICNFLEVFLEDLPRLSPPRQVEFRIDLIPGATPVAHAPYHLAPSESKELSDGIHVDPAKIEAIKCWAAPTTPTEVRQFLGLAGYDRWFIKEFSLIAKPLTKLTQKNKPFIWGNDEGKAFQTAPILSLPEESEDFVVYCDASLRGFKAVLMQREKFLSFDYLYGTKCIVYTDHKSLQYILDQKELNMRQRRWIEFLSDYDCEIRYHPGKANVVADTLSRKDKEPIRVRALVVTVQNNMPEQIRNAQDKACEKENIGAEGFVGKGEPFEVRADRTKSLRGRVWLLLFGGLRDLIMLESHKSKYSIHPGFDKMYHDLKKLYWCPNMKADIATYVRKCLTCVKVKAEHQRTSRLLQQPKIPVWK</sequence>
<evidence type="ECO:0000256" key="4">
    <source>
        <dbReference type="ARBA" id="ARBA00022722"/>
    </source>
</evidence>
<dbReference type="PANTHER" id="PTHR37984">
    <property type="entry name" value="PROTEIN CBG26694"/>
    <property type="match status" value="1"/>
</dbReference>
<feature type="region of interest" description="Disordered" evidence="9">
    <location>
        <begin position="187"/>
        <end position="216"/>
    </location>
</feature>
<evidence type="ECO:0000256" key="3">
    <source>
        <dbReference type="ARBA" id="ARBA00022695"/>
    </source>
</evidence>
<dbReference type="GO" id="GO:0016787">
    <property type="term" value="F:hydrolase activity"/>
    <property type="evidence" value="ECO:0007669"/>
    <property type="project" value="UniProtKB-KW"/>
</dbReference>
<dbReference type="SUPFAM" id="SSF56672">
    <property type="entry name" value="DNA/RNA polymerases"/>
    <property type="match status" value="1"/>
</dbReference>
<dbReference type="InterPro" id="IPR005162">
    <property type="entry name" value="Retrotrans_gag_dom"/>
</dbReference>
<dbReference type="InterPro" id="IPR021109">
    <property type="entry name" value="Peptidase_aspartic_dom_sf"/>
</dbReference>
<keyword evidence="8" id="KW-0479">Metal-binding</keyword>
<dbReference type="GO" id="GO:0004519">
    <property type="term" value="F:endonuclease activity"/>
    <property type="evidence" value="ECO:0007669"/>
    <property type="project" value="UniProtKB-KW"/>
</dbReference>
<proteinExistence type="predicted"/>
<keyword evidence="5" id="KW-0255">Endonuclease</keyword>
<dbReference type="PANTHER" id="PTHR37984:SF5">
    <property type="entry name" value="PROTEIN NYNRIN-LIKE"/>
    <property type="match status" value="1"/>
</dbReference>
<organism evidence="11">
    <name type="scientific">Tanacetum cinerariifolium</name>
    <name type="common">Dalmatian daisy</name>
    <name type="synonym">Chrysanthemum cinerariifolium</name>
    <dbReference type="NCBI Taxonomy" id="118510"/>
    <lineage>
        <taxon>Eukaryota</taxon>
        <taxon>Viridiplantae</taxon>
        <taxon>Streptophyta</taxon>
        <taxon>Embryophyta</taxon>
        <taxon>Tracheophyta</taxon>
        <taxon>Spermatophyta</taxon>
        <taxon>Magnoliopsida</taxon>
        <taxon>eudicotyledons</taxon>
        <taxon>Gunneridae</taxon>
        <taxon>Pentapetalae</taxon>
        <taxon>asterids</taxon>
        <taxon>campanulids</taxon>
        <taxon>Asterales</taxon>
        <taxon>Asteraceae</taxon>
        <taxon>Asteroideae</taxon>
        <taxon>Anthemideae</taxon>
        <taxon>Anthemidinae</taxon>
        <taxon>Tanacetum</taxon>
    </lineage>
</organism>